<keyword evidence="2" id="KW-0067">ATP-binding</keyword>
<dbReference type="CDD" id="cd05907">
    <property type="entry name" value="VL_LC_FACS_like"/>
    <property type="match status" value="1"/>
</dbReference>
<accession>A0A5C4M1K2</accession>
<dbReference type="GO" id="GO:0004190">
    <property type="term" value="F:aspartic-type endopeptidase activity"/>
    <property type="evidence" value="ECO:0007669"/>
    <property type="project" value="InterPro"/>
</dbReference>
<evidence type="ECO:0000313" key="4">
    <source>
        <dbReference type="EMBL" id="TNC24632.1"/>
    </source>
</evidence>
<dbReference type="Pfam" id="PF23562">
    <property type="entry name" value="AMP-binding_C_3"/>
    <property type="match status" value="1"/>
</dbReference>
<gene>
    <name evidence="4" type="ORF">FG385_17685</name>
</gene>
<name>A0A5C4M1K2_9PSEU</name>
<dbReference type="GO" id="GO:0016020">
    <property type="term" value="C:membrane"/>
    <property type="evidence" value="ECO:0007669"/>
    <property type="project" value="TreeGrafter"/>
</dbReference>
<dbReference type="AlphaFoldDB" id="A0A5C4M1K2"/>
<keyword evidence="1" id="KW-0547">Nucleotide-binding</keyword>
<dbReference type="Pfam" id="PF00501">
    <property type="entry name" value="AMP-binding"/>
    <property type="match status" value="1"/>
</dbReference>
<dbReference type="InterPro" id="IPR020845">
    <property type="entry name" value="AMP-binding_CS"/>
</dbReference>
<comment type="caution">
    <text evidence="4">The sequence shown here is derived from an EMBL/GenBank/DDBJ whole genome shotgun (WGS) entry which is preliminary data.</text>
</comment>
<dbReference type="PANTHER" id="PTHR43272:SF33">
    <property type="entry name" value="AMP-BINDING DOMAIN-CONTAINING PROTEIN-RELATED"/>
    <property type="match status" value="1"/>
</dbReference>
<organism evidence="4 5">
    <name type="scientific">Amycolatopsis alkalitolerans</name>
    <dbReference type="NCBI Taxonomy" id="2547244"/>
    <lineage>
        <taxon>Bacteria</taxon>
        <taxon>Bacillati</taxon>
        <taxon>Actinomycetota</taxon>
        <taxon>Actinomycetes</taxon>
        <taxon>Pseudonocardiales</taxon>
        <taxon>Pseudonocardiaceae</taxon>
        <taxon>Amycolatopsis</taxon>
    </lineage>
</organism>
<dbReference type="Gene3D" id="3.40.50.12780">
    <property type="entry name" value="N-terminal domain of ligase-like"/>
    <property type="match status" value="1"/>
</dbReference>
<keyword evidence="5" id="KW-1185">Reference proteome</keyword>
<dbReference type="InterPro" id="IPR001969">
    <property type="entry name" value="Aspartic_peptidase_AS"/>
</dbReference>
<dbReference type="SUPFAM" id="SSF56801">
    <property type="entry name" value="Acetyl-CoA synthetase-like"/>
    <property type="match status" value="1"/>
</dbReference>
<evidence type="ECO:0000256" key="2">
    <source>
        <dbReference type="ARBA" id="ARBA00022840"/>
    </source>
</evidence>
<dbReference type="EMBL" id="VDFW01000014">
    <property type="protein sequence ID" value="TNC24632.1"/>
    <property type="molecule type" value="Genomic_DNA"/>
</dbReference>
<dbReference type="GO" id="GO:0005524">
    <property type="term" value="F:ATP binding"/>
    <property type="evidence" value="ECO:0007669"/>
    <property type="project" value="UniProtKB-KW"/>
</dbReference>
<feature type="domain" description="AMP-dependent synthetase/ligase" evidence="3">
    <location>
        <begin position="8"/>
        <end position="408"/>
    </location>
</feature>
<protein>
    <submittedName>
        <fullName evidence="4">Long-chain fatty acid--CoA ligase</fullName>
    </submittedName>
</protein>
<sequence length="583" mass="62371">MNAADDVFERAARDPGHAAFARKIDGTWQTVTSREFAEQVAGLAAGLIAAGIKPGDRVGVMSGTSYAWVLCDLAILTAGAVTVPVYETSSAAQVAWVLADSGATAVFTGDEHCRAIVEQANVSSVGRVWPMDPGTLDRLGAEGASVPGEAVRQRRLAVTPDSLATVVYTSGTTGRPKGCLLSHGNLAGEVGAVAVADGISDQVLTERASLLLFLPLAHILARVVQFAAIHNGALTAHTSDVKNIAAELETFRPSLVLAVPRVFEKLHNAAARKAAKARSAGLFRVAEETAIAYSRALEHGRPGPWSRIVHRLFDRLVYAKLRAAMGGRVTFAVSGGAPLSPRLAHFLRGAGVNILEGYGLTETTAGVTLNLPASQRIGTVGRPLPGWDVRIAADGEVLVRGPGVFGGYRRDERSTREAFDEDGWLRTGDLGRLDDGYLTISGRKKDLIVTATGKNVAPARFEDRLRGHWLIEECMLVGDRRPYVGALVTLDPNGFADWKQDHRKPASATVADLRHDRDLVATVQSAVDEINQTVSHAEAVKRFEIVPARFDVSEELTPTQKVRREYVLAKYADDVAALYAAES</sequence>
<dbReference type="GO" id="GO:0006508">
    <property type="term" value="P:proteolysis"/>
    <property type="evidence" value="ECO:0007669"/>
    <property type="project" value="InterPro"/>
</dbReference>
<dbReference type="OrthoDB" id="9803968at2"/>
<dbReference type="InterPro" id="IPR042099">
    <property type="entry name" value="ANL_N_sf"/>
</dbReference>
<dbReference type="InterPro" id="IPR000873">
    <property type="entry name" value="AMP-dep_synth/lig_dom"/>
</dbReference>
<dbReference type="PROSITE" id="PS00141">
    <property type="entry name" value="ASP_PROTEASE"/>
    <property type="match status" value="1"/>
</dbReference>
<dbReference type="PANTHER" id="PTHR43272">
    <property type="entry name" value="LONG-CHAIN-FATTY-ACID--COA LIGASE"/>
    <property type="match status" value="1"/>
</dbReference>
<keyword evidence="4" id="KW-0436">Ligase</keyword>
<dbReference type="PROSITE" id="PS00455">
    <property type="entry name" value="AMP_BINDING"/>
    <property type="match status" value="1"/>
</dbReference>
<reference evidence="4 5" key="1">
    <citation type="submission" date="2019-06" db="EMBL/GenBank/DDBJ databases">
        <title>Amycolatopsis alkalitolerans sp. nov., isolated from Gastrodia elata Blume.</title>
        <authorList>
            <person name="Narsing Rao M.P."/>
            <person name="Li W.J."/>
        </authorList>
    </citation>
    <scope>NUCLEOTIDE SEQUENCE [LARGE SCALE GENOMIC DNA]</scope>
    <source>
        <strain evidence="4 5">SYSUP0005</strain>
    </source>
</reference>
<dbReference type="Proteomes" id="UP000305546">
    <property type="component" value="Unassembled WGS sequence"/>
</dbReference>
<proteinExistence type="predicted"/>
<dbReference type="GO" id="GO:0004467">
    <property type="term" value="F:long-chain fatty acid-CoA ligase activity"/>
    <property type="evidence" value="ECO:0007669"/>
    <property type="project" value="TreeGrafter"/>
</dbReference>
<evidence type="ECO:0000259" key="3">
    <source>
        <dbReference type="Pfam" id="PF00501"/>
    </source>
</evidence>
<evidence type="ECO:0000313" key="5">
    <source>
        <dbReference type="Proteomes" id="UP000305546"/>
    </source>
</evidence>
<dbReference type="RefSeq" id="WP_139097843.1">
    <property type="nucleotide sequence ID" value="NZ_VDFW01000014.1"/>
</dbReference>
<evidence type="ECO:0000256" key="1">
    <source>
        <dbReference type="ARBA" id="ARBA00022741"/>
    </source>
</evidence>